<dbReference type="GO" id="GO:0016829">
    <property type="term" value="F:lyase activity"/>
    <property type="evidence" value="ECO:0007669"/>
    <property type="project" value="UniProtKB-KW"/>
</dbReference>
<dbReference type="GO" id="GO:0042597">
    <property type="term" value="C:periplasmic space"/>
    <property type="evidence" value="ECO:0007669"/>
    <property type="project" value="InterPro"/>
</dbReference>
<organism evidence="4 5">
    <name type="scientific">Lutibacter agarilyticus</name>
    <dbReference type="NCBI Taxonomy" id="1109740"/>
    <lineage>
        <taxon>Bacteria</taxon>
        <taxon>Pseudomonadati</taxon>
        <taxon>Bacteroidota</taxon>
        <taxon>Flavobacteriia</taxon>
        <taxon>Flavobacteriales</taxon>
        <taxon>Flavobacteriaceae</taxon>
        <taxon>Lutibacter</taxon>
    </lineage>
</organism>
<name>A0A238Z1S1_9FLAO</name>
<accession>A0A238Z1S1</accession>
<dbReference type="Pfam" id="PF05426">
    <property type="entry name" value="Alginate_lyase"/>
    <property type="match status" value="1"/>
</dbReference>
<dbReference type="SUPFAM" id="SSF48230">
    <property type="entry name" value="Chondroitin AC/alginate lyase"/>
    <property type="match status" value="1"/>
</dbReference>
<reference evidence="4 5" key="1">
    <citation type="submission" date="2017-06" db="EMBL/GenBank/DDBJ databases">
        <authorList>
            <person name="Kim H.J."/>
            <person name="Triplett B.A."/>
        </authorList>
    </citation>
    <scope>NUCLEOTIDE SEQUENCE [LARGE SCALE GENOMIC DNA]</scope>
    <source>
        <strain evidence="4 5">DSM 29150</strain>
    </source>
</reference>
<dbReference type="RefSeq" id="WP_089382870.1">
    <property type="nucleotide sequence ID" value="NZ_FZNT01000012.1"/>
</dbReference>
<proteinExistence type="predicted"/>
<dbReference type="AlphaFoldDB" id="A0A238Z1S1"/>
<keyword evidence="2 4" id="KW-0456">Lyase</keyword>
<evidence type="ECO:0000256" key="2">
    <source>
        <dbReference type="ARBA" id="ARBA00023239"/>
    </source>
</evidence>
<dbReference type="Proteomes" id="UP000198384">
    <property type="component" value="Unassembled WGS sequence"/>
</dbReference>
<evidence type="ECO:0000313" key="5">
    <source>
        <dbReference type="Proteomes" id="UP000198384"/>
    </source>
</evidence>
<dbReference type="OrthoDB" id="7210452at2"/>
<dbReference type="InterPro" id="IPR008397">
    <property type="entry name" value="Alginate_lyase_dom"/>
</dbReference>
<evidence type="ECO:0000256" key="1">
    <source>
        <dbReference type="ARBA" id="ARBA00022729"/>
    </source>
</evidence>
<protein>
    <submittedName>
        <fullName evidence="4">Alginate lyase</fullName>
    </submittedName>
</protein>
<evidence type="ECO:0000313" key="4">
    <source>
        <dbReference type="EMBL" id="SNR77212.1"/>
    </source>
</evidence>
<keyword evidence="1" id="KW-0732">Signal</keyword>
<evidence type="ECO:0000259" key="3">
    <source>
        <dbReference type="Pfam" id="PF05426"/>
    </source>
</evidence>
<sequence>MKNEKNLLNSFICFLLLSQITLAQEVIKGTNKLIYLNEYHLGKVKELIAKNDAFFTEAYGELIVEATKELDIVPNPVTNKTTIPPSGDVHDYMSIAVYRWPNPDTEDGMPWIVKDGQINPMVRTDDLDWTRLGKMFGSLNKLSMAYYFSEDIKYANKAKSIINTGFINENTKVNPNINFGQGIPGEFLGRRAGMIEWKNISTVVTTIQILDAKNIFNDDEMKVLNTWFYNYYQWAKTNKFGLENDNGLQNHSTCYDFQMVGIARYLGLNDEAKSRLEAAKMKRTDTQIGPDGAQPRELGRTRSVHYSSMNLKVMTSLAEMGVPLGVDLWSYISPDGKSIKNAFEFLRPYAQGDEKWPYKQIGGQKKQ</sequence>
<gene>
    <name evidence="4" type="ORF">SAMN06265371_11224</name>
</gene>
<dbReference type="InterPro" id="IPR008929">
    <property type="entry name" value="Chondroitin_lyas"/>
</dbReference>
<dbReference type="Gene3D" id="1.50.10.100">
    <property type="entry name" value="Chondroitin AC/alginate lyase"/>
    <property type="match status" value="1"/>
</dbReference>
<feature type="domain" description="Alginate lyase" evidence="3">
    <location>
        <begin position="77"/>
        <end position="356"/>
    </location>
</feature>
<keyword evidence="5" id="KW-1185">Reference proteome</keyword>
<dbReference type="EMBL" id="FZNT01000012">
    <property type="protein sequence ID" value="SNR77212.1"/>
    <property type="molecule type" value="Genomic_DNA"/>
</dbReference>